<name>A0A5C5XVW1_9BACT</name>
<gene>
    <name evidence="1" type="ORF">CA85_26300</name>
</gene>
<dbReference type="AlphaFoldDB" id="A0A5C5XVW1"/>
<keyword evidence="2" id="KW-1185">Reference proteome</keyword>
<proteinExistence type="predicted"/>
<sequence length="117" mass="13188">MWEICKGWNLPAVESRKPRRINNRRRFRQYLAAYLRPPEKKSVSWQSFHLSKTAGDCYSSRFAMAGKVSRCALPAGVHVMRIGSASPSQGIHACVSIARKNQINITQLLSEFLPCPA</sequence>
<accession>A0A5C5XVW1</accession>
<dbReference type="EMBL" id="SJPK01000005">
    <property type="protein sequence ID" value="TWT66533.1"/>
    <property type="molecule type" value="Genomic_DNA"/>
</dbReference>
<evidence type="ECO:0000313" key="1">
    <source>
        <dbReference type="EMBL" id="TWT66533.1"/>
    </source>
</evidence>
<reference evidence="1 2" key="1">
    <citation type="submission" date="2019-02" db="EMBL/GenBank/DDBJ databases">
        <title>Deep-cultivation of Planctomycetes and their phenomic and genomic characterization uncovers novel biology.</title>
        <authorList>
            <person name="Wiegand S."/>
            <person name="Jogler M."/>
            <person name="Boedeker C."/>
            <person name="Pinto D."/>
            <person name="Vollmers J."/>
            <person name="Rivas-Marin E."/>
            <person name="Kohn T."/>
            <person name="Peeters S.H."/>
            <person name="Heuer A."/>
            <person name="Rast P."/>
            <person name="Oberbeckmann S."/>
            <person name="Bunk B."/>
            <person name="Jeske O."/>
            <person name="Meyerdierks A."/>
            <person name="Storesund J.E."/>
            <person name="Kallscheuer N."/>
            <person name="Luecker S."/>
            <person name="Lage O.M."/>
            <person name="Pohl T."/>
            <person name="Merkel B.J."/>
            <person name="Hornburger P."/>
            <person name="Mueller R.-W."/>
            <person name="Bruemmer F."/>
            <person name="Labrenz M."/>
            <person name="Spormann A.M."/>
            <person name="Op Den Camp H."/>
            <person name="Overmann J."/>
            <person name="Amann R."/>
            <person name="Jetten M.S.M."/>
            <person name="Mascher T."/>
            <person name="Medema M.H."/>
            <person name="Devos D.P."/>
            <person name="Kaster A.-K."/>
            <person name="Ovreas L."/>
            <person name="Rohde M."/>
            <person name="Galperin M.Y."/>
            <person name="Jogler C."/>
        </authorList>
    </citation>
    <scope>NUCLEOTIDE SEQUENCE [LARGE SCALE GENOMIC DNA]</scope>
    <source>
        <strain evidence="1 2">CA85</strain>
    </source>
</reference>
<protein>
    <submittedName>
        <fullName evidence="1">Uncharacterized protein</fullName>
    </submittedName>
</protein>
<organism evidence="1 2">
    <name type="scientific">Allorhodopirellula solitaria</name>
    <dbReference type="NCBI Taxonomy" id="2527987"/>
    <lineage>
        <taxon>Bacteria</taxon>
        <taxon>Pseudomonadati</taxon>
        <taxon>Planctomycetota</taxon>
        <taxon>Planctomycetia</taxon>
        <taxon>Pirellulales</taxon>
        <taxon>Pirellulaceae</taxon>
        <taxon>Allorhodopirellula</taxon>
    </lineage>
</organism>
<evidence type="ECO:0000313" key="2">
    <source>
        <dbReference type="Proteomes" id="UP000318053"/>
    </source>
</evidence>
<dbReference type="Proteomes" id="UP000318053">
    <property type="component" value="Unassembled WGS sequence"/>
</dbReference>
<comment type="caution">
    <text evidence="1">The sequence shown here is derived from an EMBL/GenBank/DDBJ whole genome shotgun (WGS) entry which is preliminary data.</text>
</comment>